<reference evidence="2 3" key="1">
    <citation type="journal article" date="2019" name="Genome Biol. Evol.">
        <title>Genomic Plasticity Mediated by Transposable Elements in the Plant Pathogenic Fungus Colletotrichum higginsianum.</title>
        <authorList>
            <person name="Tsushima A."/>
            <person name="Gan P."/>
            <person name="Kumakura N."/>
            <person name="Narusaka M."/>
            <person name="Takano Y."/>
            <person name="Narusaka Y."/>
            <person name="Shirasu K."/>
        </authorList>
    </citation>
    <scope>NUCLEOTIDE SEQUENCE [LARGE SCALE GENOMIC DNA]</scope>
    <source>
        <strain evidence="2 3">MAFF305635-RFP</strain>
    </source>
</reference>
<feature type="domain" description="DUF6604" evidence="1">
    <location>
        <begin position="11"/>
        <end position="280"/>
    </location>
</feature>
<dbReference type="InterPro" id="IPR046539">
    <property type="entry name" value="DUF6604"/>
</dbReference>
<name>A0A4T0WEY8_9PEZI</name>
<evidence type="ECO:0000259" key="1">
    <source>
        <dbReference type="Pfam" id="PF20253"/>
    </source>
</evidence>
<dbReference type="EMBL" id="MWPZ01000002">
    <property type="protein sequence ID" value="TID04638.1"/>
    <property type="molecule type" value="Genomic_DNA"/>
</dbReference>
<evidence type="ECO:0000313" key="3">
    <source>
        <dbReference type="Proteomes" id="UP000305883"/>
    </source>
</evidence>
<sequence length="791" mass="88048">MMPSVLSSTYQQYKRDTNVVASWLATTATSSGYTKPLSQPVTTAASSKPVSQRLKGKARKEAKKHQVFGDAAPVQDAKPTHVIAIKDFVPLADFISAKLSGPFKVPDFFVSALNRVIETRKRFSSMVGEVRGFKDYHGDKKHVYFVTVLERVRDAFKPHADADAFNMSSVVDATDSINKKSPRNMFAVLDVYEPSQSFLAAPDIDRPAQPLTEYVAENDDSATEALFIYTAFLRDLGQLKDQILELWGEYKSGEVDLAAVSVATNTALQLARNMEQEIAPSMEKLEGALGAIHMFYEAACAARGLDPLEKESFGDDFNYQCYQEGSDFYYNTFSLLNSFNTNSVTDPGIPTYNGKFGWYDDTKRARDGRERWQEDKAALLEVFADQTMLVQLLKAVPVHDEFTKGLKTMLETGKIPVWLCFAAQVYLDVLKFLGASVRNGERDLQRSTRIIADSVNNALQIRSDREATVKQNMQECRRLATMWGRGQDPFSAIRIASGLQDRPSNFLEHHPIYCGLYLHFVRSLFHRVGVEYAAKPGNVMHGIQLYQAVQQEGLLQGSEECGLLETMLESQGNSTFFVGDPPKSPEAYFKNFGLSKGISAAQWLQKRSNPKRVTTSKAGIRIMKFKGICSLSFAAKIAIESDQRGLNAEVIDQILERSGWLEKLPATAESRPDDPQRKLKSHRALGTSELVRQVCLAINDEISEISFDYYHVDRVCWELLKHVRESVDARNVGGSLDPSLLRTILDNNLGDVVGIVFAAAVGQIPTVPPADSMAPLRKAAEAFKVKSTPDQ</sequence>
<accession>A0A4T0WEY8</accession>
<dbReference type="Proteomes" id="UP000305883">
    <property type="component" value="Unassembled WGS sequence"/>
</dbReference>
<protein>
    <recommendedName>
        <fullName evidence="1">DUF6604 domain-containing protein</fullName>
    </recommendedName>
</protein>
<organism evidence="2 3">
    <name type="scientific">Colletotrichum higginsianum</name>
    <dbReference type="NCBI Taxonomy" id="80884"/>
    <lineage>
        <taxon>Eukaryota</taxon>
        <taxon>Fungi</taxon>
        <taxon>Dikarya</taxon>
        <taxon>Ascomycota</taxon>
        <taxon>Pezizomycotina</taxon>
        <taxon>Sordariomycetes</taxon>
        <taxon>Hypocreomycetidae</taxon>
        <taxon>Glomerellales</taxon>
        <taxon>Glomerellaceae</taxon>
        <taxon>Colletotrichum</taxon>
        <taxon>Colletotrichum destructivum species complex</taxon>
    </lineage>
</organism>
<dbReference type="PANTHER" id="PTHR38795">
    <property type="entry name" value="DUF6604 DOMAIN-CONTAINING PROTEIN"/>
    <property type="match status" value="1"/>
</dbReference>
<comment type="caution">
    <text evidence="2">The sequence shown here is derived from an EMBL/GenBank/DDBJ whole genome shotgun (WGS) entry which is preliminary data.</text>
</comment>
<dbReference type="OrthoDB" id="5238236at2759"/>
<proteinExistence type="predicted"/>
<dbReference type="AlphaFoldDB" id="A0A4T0WEY8"/>
<dbReference type="Pfam" id="PF20253">
    <property type="entry name" value="DUF6604"/>
    <property type="match status" value="1"/>
</dbReference>
<evidence type="ECO:0000313" key="2">
    <source>
        <dbReference type="EMBL" id="TID04638.1"/>
    </source>
</evidence>
<gene>
    <name evidence="2" type="ORF">CH35J_003312</name>
</gene>
<dbReference type="PANTHER" id="PTHR38795:SF1">
    <property type="entry name" value="DUF6604 DOMAIN-CONTAINING PROTEIN"/>
    <property type="match status" value="1"/>
</dbReference>